<dbReference type="GO" id="GO:0051536">
    <property type="term" value="F:iron-sulfur cluster binding"/>
    <property type="evidence" value="ECO:0007669"/>
    <property type="project" value="UniProtKB-KW"/>
</dbReference>
<feature type="binding site" evidence="5">
    <location>
        <position position="87"/>
    </location>
    <ligand>
        <name>[4Fe-4S] cluster</name>
        <dbReference type="ChEBI" id="CHEBI:49883"/>
        <note>4Fe-4S-S-AdoMet</note>
    </ligand>
</feature>
<comment type="cofactor">
    <cofactor evidence="5">
        <name>[4Fe-4S] cluster</name>
        <dbReference type="ChEBI" id="CHEBI:49883"/>
    </cofactor>
    <text evidence="5">Binds 1 [4Fe-4S] cluster. The cluster is coordinated with 3 cysteines and an exchangeable S-adenosyl-L-methionine.</text>
</comment>
<dbReference type="GO" id="GO:0046872">
    <property type="term" value="F:metal ion binding"/>
    <property type="evidence" value="ECO:0007669"/>
    <property type="project" value="UniProtKB-KW"/>
</dbReference>
<gene>
    <name evidence="7" type="ordered locus">Deba_0539</name>
</gene>
<feature type="binding site" evidence="5">
    <location>
        <position position="84"/>
    </location>
    <ligand>
        <name>[4Fe-4S] cluster</name>
        <dbReference type="ChEBI" id="CHEBI:49883"/>
        <note>4Fe-4S-S-AdoMet</note>
    </ligand>
</feature>
<evidence type="ECO:0000313" key="7">
    <source>
        <dbReference type="EMBL" id="ADK83911.1"/>
    </source>
</evidence>
<dbReference type="PANTHER" id="PTHR43075:SF1">
    <property type="entry name" value="FORMATE LYASE ACTIVATING ENZYME, PUTATIVE (AFU_ORTHOLOGUE AFUA_2G15630)-RELATED"/>
    <property type="match status" value="1"/>
</dbReference>
<dbReference type="InterPro" id="IPR058240">
    <property type="entry name" value="rSAM_sf"/>
</dbReference>
<organism evidence="7 8">
    <name type="scientific">Desulfarculus baarsii (strain ATCC 33931 / DSM 2075 / LMG 7858 / VKM B-1802 / 2st14)</name>
    <dbReference type="NCBI Taxonomy" id="644282"/>
    <lineage>
        <taxon>Bacteria</taxon>
        <taxon>Pseudomonadati</taxon>
        <taxon>Thermodesulfobacteriota</taxon>
        <taxon>Desulfarculia</taxon>
        <taxon>Desulfarculales</taxon>
        <taxon>Desulfarculaceae</taxon>
        <taxon>Desulfarculus</taxon>
    </lineage>
</organism>
<dbReference type="Pfam" id="PF04055">
    <property type="entry name" value="Radical_SAM"/>
    <property type="match status" value="1"/>
</dbReference>
<protein>
    <submittedName>
        <fullName evidence="7">Radical SAM domain protein</fullName>
    </submittedName>
</protein>
<dbReference type="InterPro" id="IPR040085">
    <property type="entry name" value="MJ0674-like"/>
</dbReference>
<dbReference type="eggNOG" id="COG1313">
    <property type="taxonomic scope" value="Bacteria"/>
</dbReference>
<dbReference type="HOGENOM" id="CLU_062674_0_1_7"/>
<dbReference type="RefSeq" id="WP_013257366.1">
    <property type="nucleotide sequence ID" value="NC_014365.1"/>
</dbReference>
<dbReference type="Gene3D" id="3.20.20.70">
    <property type="entry name" value="Aldolase class I"/>
    <property type="match status" value="1"/>
</dbReference>
<evidence type="ECO:0000256" key="1">
    <source>
        <dbReference type="ARBA" id="ARBA00022691"/>
    </source>
</evidence>
<dbReference type="InterPro" id="IPR016431">
    <property type="entry name" value="Pyrv-formate_lyase-activ_prd"/>
</dbReference>
<evidence type="ECO:0000256" key="2">
    <source>
        <dbReference type="ARBA" id="ARBA00022723"/>
    </source>
</evidence>
<evidence type="ECO:0000256" key="4">
    <source>
        <dbReference type="ARBA" id="ARBA00023014"/>
    </source>
</evidence>
<dbReference type="Proteomes" id="UP000009047">
    <property type="component" value="Chromosome"/>
</dbReference>
<feature type="domain" description="Radical SAM core" evidence="6">
    <location>
        <begin position="75"/>
        <end position="173"/>
    </location>
</feature>
<keyword evidence="1 5" id="KW-0949">S-adenosyl-L-methionine</keyword>
<accession>E1QEC5</accession>
<evidence type="ECO:0000313" key="8">
    <source>
        <dbReference type="Proteomes" id="UP000009047"/>
    </source>
</evidence>
<dbReference type="OrthoDB" id="9782387at2"/>
<reference evidence="7 8" key="1">
    <citation type="journal article" date="2010" name="Stand. Genomic Sci.">
        <title>Complete genome sequence of Desulfarculus baarsii type strain (2st14).</title>
        <authorList>
            <person name="Sun H."/>
            <person name="Spring S."/>
            <person name="Lapidus A."/>
            <person name="Davenport K."/>
            <person name="Del Rio T.G."/>
            <person name="Tice H."/>
            <person name="Nolan M."/>
            <person name="Copeland A."/>
            <person name="Cheng J.F."/>
            <person name="Lucas S."/>
            <person name="Tapia R."/>
            <person name="Goodwin L."/>
            <person name="Pitluck S."/>
            <person name="Ivanova N."/>
            <person name="Pagani I."/>
            <person name="Mavromatis K."/>
            <person name="Ovchinnikova G."/>
            <person name="Pati A."/>
            <person name="Chen A."/>
            <person name="Palaniappan K."/>
            <person name="Hauser L."/>
            <person name="Chang Y.J."/>
            <person name="Jeffries C.D."/>
            <person name="Detter J.C."/>
            <person name="Han C."/>
            <person name="Rohde M."/>
            <person name="Brambilla E."/>
            <person name="Goker M."/>
            <person name="Woyke T."/>
            <person name="Bristow J."/>
            <person name="Eisen J.A."/>
            <person name="Markowitz V."/>
            <person name="Hugenholtz P."/>
            <person name="Kyrpides N.C."/>
            <person name="Klenk H.P."/>
            <person name="Land M."/>
        </authorList>
    </citation>
    <scope>NUCLEOTIDE SEQUENCE [LARGE SCALE GENOMIC DNA]</scope>
    <source>
        <strain evidence="8">ATCC 33931 / DSM 2075 / LMG 7858 / VKM B-1802 / 2st14</strain>
    </source>
</reference>
<name>E1QEC5_DESB2</name>
<dbReference type="EMBL" id="CP002085">
    <property type="protein sequence ID" value="ADK83911.1"/>
    <property type="molecule type" value="Genomic_DNA"/>
</dbReference>
<dbReference type="InterPro" id="IPR013785">
    <property type="entry name" value="Aldolase_TIM"/>
</dbReference>
<feature type="binding site" evidence="5">
    <location>
        <position position="80"/>
    </location>
    <ligand>
        <name>[4Fe-4S] cluster</name>
        <dbReference type="ChEBI" id="CHEBI:49883"/>
        <note>4Fe-4S-S-AdoMet</note>
    </ligand>
</feature>
<dbReference type="AlphaFoldDB" id="E1QEC5"/>
<dbReference type="SUPFAM" id="SSF102114">
    <property type="entry name" value="Radical SAM enzymes"/>
    <property type="match status" value="1"/>
</dbReference>
<dbReference type="PIRSF" id="PIRSF004869">
    <property type="entry name" value="PflX_prd"/>
    <property type="match status" value="1"/>
</dbReference>
<proteinExistence type="predicted"/>
<evidence type="ECO:0000259" key="6">
    <source>
        <dbReference type="Pfam" id="PF04055"/>
    </source>
</evidence>
<evidence type="ECO:0000256" key="3">
    <source>
        <dbReference type="ARBA" id="ARBA00023004"/>
    </source>
</evidence>
<dbReference type="SFLD" id="SFLDG01099">
    <property type="entry name" value="Uncharacterised_Radical_SAM_Su"/>
    <property type="match status" value="1"/>
</dbReference>
<evidence type="ECO:0000256" key="5">
    <source>
        <dbReference type="PIRSR" id="PIRSR004869-50"/>
    </source>
</evidence>
<keyword evidence="2 5" id="KW-0479">Metal-binding</keyword>
<dbReference type="KEGG" id="dbr:Deba_0539"/>
<sequence>MNELRFPAPEAYERAAMRLRSWMKACVLCPRRCGVNRLAGQRGFCRAGRLAAVNTYQLHPGEEPPISGQHGSGTVFFAGCTLACRFCQNYAISQEGWGDELEAPQLARIFLELQEAGAHNINLVTPTPHAAAILEALALARRAGLRLPIVYNTSGYERPAVLRQLAGLIEIYLPDYKYADESAARRLSNAPGYAKYCSMALTEMFDQVGNLDYDDDGVATQGILVRHLVLPENLAGTAWVMRELTRICGRRVAVSLMSQYFPAYKAAQTKGVGRPISAVEYAAARQALDEAGVGLAFVQSLSSATDELTPRFRR</sequence>
<dbReference type="InterPro" id="IPR007197">
    <property type="entry name" value="rSAM"/>
</dbReference>
<keyword evidence="4 5" id="KW-0411">Iron-sulfur</keyword>
<dbReference type="PANTHER" id="PTHR43075">
    <property type="entry name" value="FORMATE LYASE ACTIVATING ENZYME, PUTATIVE (AFU_ORTHOLOGUE AFUA_2G15630)-RELATED"/>
    <property type="match status" value="1"/>
</dbReference>
<keyword evidence="8" id="KW-1185">Reference proteome</keyword>
<keyword evidence="3 5" id="KW-0408">Iron</keyword>
<dbReference type="SFLD" id="SFLDS00029">
    <property type="entry name" value="Radical_SAM"/>
    <property type="match status" value="1"/>
</dbReference>
<dbReference type="GO" id="GO:0003824">
    <property type="term" value="F:catalytic activity"/>
    <property type="evidence" value="ECO:0007669"/>
    <property type="project" value="InterPro"/>
</dbReference>